<dbReference type="GO" id="GO:0003676">
    <property type="term" value="F:nucleic acid binding"/>
    <property type="evidence" value="ECO:0007669"/>
    <property type="project" value="InterPro"/>
</dbReference>
<comment type="caution">
    <text evidence="1">The sequence shown here is derived from an EMBL/GenBank/DDBJ whole genome shotgun (WGS) entry which is preliminary data.</text>
</comment>
<name>A0A8X6VPF6_TRICX</name>
<organism evidence="1 2">
    <name type="scientific">Trichonephila clavipes</name>
    <name type="common">Golden silk orbweaver</name>
    <name type="synonym">Nephila clavipes</name>
    <dbReference type="NCBI Taxonomy" id="2585209"/>
    <lineage>
        <taxon>Eukaryota</taxon>
        <taxon>Metazoa</taxon>
        <taxon>Ecdysozoa</taxon>
        <taxon>Arthropoda</taxon>
        <taxon>Chelicerata</taxon>
        <taxon>Arachnida</taxon>
        <taxon>Araneae</taxon>
        <taxon>Araneomorphae</taxon>
        <taxon>Entelegynae</taxon>
        <taxon>Araneoidea</taxon>
        <taxon>Nephilidae</taxon>
        <taxon>Trichonephila</taxon>
    </lineage>
</organism>
<reference evidence="1" key="1">
    <citation type="submission" date="2020-08" db="EMBL/GenBank/DDBJ databases">
        <title>Multicomponent nature underlies the extraordinary mechanical properties of spider dragline silk.</title>
        <authorList>
            <person name="Kono N."/>
            <person name="Nakamura H."/>
            <person name="Mori M."/>
            <person name="Yoshida Y."/>
            <person name="Ohtoshi R."/>
            <person name="Malay A.D."/>
            <person name="Moran D.A.P."/>
            <person name="Tomita M."/>
            <person name="Numata K."/>
            <person name="Arakawa K."/>
        </authorList>
    </citation>
    <scope>NUCLEOTIDE SEQUENCE</scope>
</reference>
<dbReference type="InterPro" id="IPR036397">
    <property type="entry name" value="RNaseH_sf"/>
</dbReference>
<sequence length="222" mass="25656">MIAQRYVCDILQPHVLPLMQRLPEAIFQQDNSRPHTARVSQYCLRSVTTLPWPARSLDLSPMEHIWDHLGRRVGHPTSLNELEAGLQQIWNEMSQDILHNLYGSMPDRIALCIRARGGSTGSVLTYACETWSLSRTDEHLMSIYERKILRSIFGGIQENGTLRRSNLELYRSYKESDIVNFVKIQRIKWAGNVIRINDDRTTKKVFNAQPIGTRRKGRSNLK</sequence>
<dbReference type="Gene3D" id="3.30.420.10">
    <property type="entry name" value="Ribonuclease H-like superfamily/Ribonuclease H"/>
    <property type="match status" value="1"/>
</dbReference>
<dbReference type="Proteomes" id="UP000887159">
    <property type="component" value="Unassembled WGS sequence"/>
</dbReference>
<proteinExistence type="predicted"/>
<keyword evidence="2" id="KW-1185">Reference proteome</keyword>
<evidence type="ECO:0000313" key="1">
    <source>
        <dbReference type="EMBL" id="GFY21574.1"/>
    </source>
</evidence>
<evidence type="ECO:0000313" key="2">
    <source>
        <dbReference type="Proteomes" id="UP000887159"/>
    </source>
</evidence>
<gene>
    <name evidence="1" type="primary">X975_08933</name>
    <name evidence="1" type="ORF">TNCV_1167191</name>
</gene>
<dbReference type="AlphaFoldDB" id="A0A8X6VPF6"/>
<accession>A0A8X6VPF6</accession>
<protein>
    <submittedName>
        <fullName evidence="1">Transposable element Tcb1 transposase</fullName>
    </submittedName>
</protein>
<dbReference type="EMBL" id="BMAU01021358">
    <property type="protein sequence ID" value="GFY21574.1"/>
    <property type="molecule type" value="Genomic_DNA"/>
</dbReference>